<proteinExistence type="predicted"/>
<dbReference type="Proteomes" id="UP001596523">
    <property type="component" value="Unassembled WGS sequence"/>
</dbReference>
<dbReference type="RefSeq" id="WP_381831285.1">
    <property type="nucleotide sequence ID" value="NZ_JBHTCF010000006.1"/>
</dbReference>
<evidence type="ECO:0000313" key="2">
    <source>
        <dbReference type="Proteomes" id="UP001596523"/>
    </source>
</evidence>
<comment type="caution">
    <text evidence="1">The sequence shown here is derived from an EMBL/GenBank/DDBJ whole genome shotgun (WGS) entry which is preliminary data.</text>
</comment>
<keyword evidence="2" id="KW-1185">Reference proteome</keyword>
<reference evidence="2" key="1">
    <citation type="journal article" date="2019" name="Int. J. Syst. Evol. Microbiol.">
        <title>The Global Catalogue of Microorganisms (GCM) 10K type strain sequencing project: providing services to taxonomists for standard genome sequencing and annotation.</title>
        <authorList>
            <consortium name="The Broad Institute Genomics Platform"/>
            <consortium name="The Broad Institute Genome Sequencing Center for Infectious Disease"/>
            <person name="Wu L."/>
            <person name="Ma J."/>
        </authorList>
    </citation>
    <scope>NUCLEOTIDE SEQUENCE [LARGE SCALE GENOMIC DNA]</scope>
    <source>
        <strain evidence="2">SYNS20</strain>
    </source>
</reference>
<name>A0ABW2JJV9_9ACTN</name>
<protein>
    <submittedName>
        <fullName evidence="1">Uncharacterized protein</fullName>
    </submittedName>
</protein>
<dbReference type="EMBL" id="JBHTCF010000006">
    <property type="protein sequence ID" value="MFC7305924.1"/>
    <property type="molecule type" value="Genomic_DNA"/>
</dbReference>
<organism evidence="1 2">
    <name type="scientific">Streptomyces monticola</name>
    <dbReference type="NCBI Taxonomy" id="2666263"/>
    <lineage>
        <taxon>Bacteria</taxon>
        <taxon>Bacillati</taxon>
        <taxon>Actinomycetota</taxon>
        <taxon>Actinomycetes</taxon>
        <taxon>Kitasatosporales</taxon>
        <taxon>Streptomycetaceae</taxon>
        <taxon>Streptomyces</taxon>
    </lineage>
</organism>
<gene>
    <name evidence="1" type="ORF">ACFQVC_17070</name>
</gene>
<accession>A0ABW2JJV9</accession>
<sequence length="55" mass="5950">MVEAMDDLGCVLRAACCVLRAACCVLRAAWCVVRSVFCVLRQGRAPEETVAHLAL</sequence>
<evidence type="ECO:0000313" key="1">
    <source>
        <dbReference type="EMBL" id="MFC7305924.1"/>
    </source>
</evidence>